<feature type="short sequence motif" description="'HIGH' region" evidence="8">
    <location>
        <begin position="12"/>
        <end position="20"/>
    </location>
</feature>
<evidence type="ECO:0000256" key="3">
    <source>
        <dbReference type="ARBA" id="ARBA00022741"/>
    </source>
</evidence>
<evidence type="ECO:0000256" key="2">
    <source>
        <dbReference type="ARBA" id="ARBA00022598"/>
    </source>
</evidence>
<accession>A0A158IZB3</accession>
<evidence type="ECO:0000256" key="1">
    <source>
        <dbReference type="ARBA" id="ARBA00005594"/>
    </source>
</evidence>
<gene>
    <name evidence="8" type="primary">trpS</name>
    <name evidence="10" type="ORF">ABH943_007150</name>
    <name evidence="11" type="ORF">AWB69_06874</name>
</gene>
<dbReference type="AlphaFoldDB" id="A0A158IZB3"/>
<dbReference type="InterPro" id="IPR014729">
    <property type="entry name" value="Rossmann-like_a/b/a_fold"/>
</dbReference>
<keyword evidence="2 8" id="KW-0436">Ligase</keyword>
<dbReference type="SUPFAM" id="SSF52374">
    <property type="entry name" value="Nucleotidylyl transferase"/>
    <property type="match status" value="1"/>
</dbReference>
<reference evidence="10 13" key="2">
    <citation type="submission" date="2024-10" db="EMBL/GenBank/DDBJ databases">
        <authorList>
            <person name="Deangelis K."/>
            <person name="Huntemann M."/>
            <person name="Clum A."/>
            <person name="Wang J."/>
            <person name="Palaniappan K."/>
            <person name="Ritter S."/>
            <person name="Chen I.-M."/>
            <person name="Stamatis D."/>
            <person name="Reddy T."/>
            <person name="O'Malley R."/>
            <person name="Daum C."/>
            <person name="Ng V."/>
            <person name="Ivanova N."/>
            <person name="Kyrpides N."/>
            <person name="Woyke T."/>
        </authorList>
    </citation>
    <scope>NUCLEOTIDE SEQUENCE [LARGE SCALE GENOMIC DNA]</scope>
    <source>
        <strain evidence="10 13">GAS97</strain>
    </source>
</reference>
<evidence type="ECO:0000256" key="9">
    <source>
        <dbReference type="RuleBase" id="RU363036"/>
    </source>
</evidence>
<dbReference type="PRINTS" id="PR01039">
    <property type="entry name" value="TRNASYNTHTRP"/>
</dbReference>
<dbReference type="InterPro" id="IPR001412">
    <property type="entry name" value="aa-tRNA-synth_I_CS"/>
</dbReference>
<keyword evidence="13" id="KW-1185">Reference proteome</keyword>
<dbReference type="InterPro" id="IPR024109">
    <property type="entry name" value="Trp-tRNA-ligase_bac-type"/>
</dbReference>
<dbReference type="Gene3D" id="3.40.50.620">
    <property type="entry name" value="HUPs"/>
    <property type="match status" value="1"/>
</dbReference>
<dbReference type="InterPro" id="IPR002306">
    <property type="entry name" value="Trp-tRNA-ligase"/>
</dbReference>
<dbReference type="HAMAP" id="MF_00140_B">
    <property type="entry name" value="Trp_tRNA_synth_B"/>
    <property type="match status" value="1"/>
</dbReference>
<evidence type="ECO:0000256" key="5">
    <source>
        <dbReference type="ARBA" id="ARBA00022917"/>
    </source>
</evidence>
<evidence type="ECO:0000313" key="10">
    <source>
        <dbReference type="EMBL" id="MFK4447118.1"/>
    </source>
</evidence>
<evidence type="ECO:0000313" key="11">
    <source>
        <dbReference type="EMBL" id="SAL61815.1"/>
    </source>
</evidence>
<proteinExistence type="inferred from homology"/>
<dbReference type="InterPro" id="IPR002305">
    <property type="entry name" value="aa-tRNA-synth_Ic"/>
</dbReference>
<feature type="binding site" evidence="8">
    <location>
        <begin position="150"/>
        <end position="152"/>
    </location>
    <ligand>
        <name>ATP</name>
        <dbReference type="ChEBI" id="CHEBI:30616"/>
    </ligand>
</feature>
<evidence type="ECO:0000313" key="12">
    <source>
        <dbReference type="Proteomes" id="UP000054683"/>
    </source>
</evidence>
<dbReference type="Proteomes" id="UP001620514">
    <property type="component" value="Unassembled WGS sequence"/>
</dbReference>
<dbReference type="EMBL" id="FCOK02000066">
    <property type="protein sequence ID" value="SAL61815.1"/>
    <property type="molecule type" value="Genomic_DNA"/>
</dbReference>
<comment type="similarity">
    <text evidence="1 8 9">Belongs to the class-I aminoacyl-tRNA synthetase family.</text>
</comment>
<comment type="subunit">
    <text evidence="8">Homodimer.</text>
</comment>
<comment type="function">
    <text evidence="8">Catalyzes the attachment of tryptophan to tRNA(Trp).</text>
</comment>
<dbReference type="GO" id="GO:0004830">
    <property type="term" value="F:tryptophan-tRNA ligase activity"/>
    <property type="evidence" value="ECO:0007669"/>
    <property type="project" value="UniProtKB-UniRule"/>
</dbReference>
<dbReference type="Proteomes" id="UP000054683">
    <property type="component" value="Unassembled WGS sequence"/>
</dbReference>
<comment type="catalytic activity">
    <reaction evidence="7 8">
        <text>tRNA(Trp) + L-tryptophan + ATP = L-tryptophyl-tRNA(Trp) + AMP + diphosphate + H(+)</text>
        <dbReference type="Rhea" id="RHEA:24080"/>
        <dbReference type="Rhea" id="RHEA-COMP:9671"/>
        <dbReference type="Rhea" id="RHEA-COMP:9705"/>
        <dbReference type="ChEBI" id="CHEBI:15378"/>
        <dbReference type="ChEBI" id="CHEBI:30616"/>
        <dbReference type="ChEBI" id="CHEBI:33019"/>
        <dbReference type="ChEBI" id="CHEBI:57912"/>
        <dbReference type="ChEBI" id="CHEBI:78442"/>
        <dbReference type="ChEBI" id="CHEBI:78535"/>
        <dbReference type="ChEBI" id="CHEBI:456215"/>
        <dbReference type="EC" id="6.1.1.2"/>
    </reaction>
</comment>
<comment type="caution">
    <text evidence="8">Lacks conserved residue(s) required for the propagation of feature annotation.</text>
</comment>
<dbReference type="EC" id="6.1.1.2" evidence="8"/>
<evidence type="ECO:0000256" key="8">
    <source>
        <dbReference type="HAMAP-Rule" id="MF_00140"/>
    </source>
</evidence>
<keyword evidence="4 8" id="KW-0067">ATP-binding</keyword>
<dbReference type="NCBIfam" id="NF008922">
    <property type="entry name" value="PRK12283.1"/>
    <property type="match status" value="1"/>
</dbReference>
<feature type="binding site" evidence="8">
    <location>
        <begin position="19"/>
        <end position="20"/>
    </location>
    <ligand>
        <name>ATP</name>
        <dbReference type="ChEBI" id="CHEBI:30616"/>
    </ligand>
</feature>
<dbReference type="RefSeq" id="WP_062091106.1">
    <property type="nucleotide sequence ID" value="NZ_FCOK02000066.1"/>
</dbReference>
<sequence length="400" mass="45573">MFPDRIFSGMRPTGSLHLGHYHGVLKNWVRLQSEYPCFFAVVDWHALTTHYETPEVIEKNVWEVLIDWLASGIDPAQATLFIQSRVPEHAELALLLGMSTPLGWLERVPTYKEQIEKLKEKDLTTYGFLGYPVLMAADILLYRASLVPVGEDQVPHVEMTREIARRFNYLYGREADFEEKALDAAKKLGGKRAKLYHELRVAYQQEGNDEALEKARAMLQESQSLSMNDRERLFGYLEGARKIILVEPQALLTEASRMPGLDGAKMSKSYGNTIGLREDAETITKKVRTMPTDPARVRRTDPGDPDKCPVWQLHQVYTDETTHKWVQTNCRSAGIGCLECKQPVIEGILHEQQPMLERAQKYMDDPSLLRAIVADGCDKARKFAVETMRDVRDAMGLSYN</sequence>
<keyword evidence="6 8" id="KW-0030">Aminoacyl-tRNA synthetase</keyword>
<dbReference type="InterPro" id="IPR050203">
    <property type="entry name" value="Trp-tRNA_synthetase"/>
</dbReference>
<evidence type="ECO:0000256" key="4">
    <source>
        <dbReference type="ARBA" id="ARBA00022840"/>
    </source>
</evidence>
<keyword evidence="3 8" id="KW-0547">Nucleotide-binding</keyword>
<dbReference type="Pfam" id="PF00579">
    <property type="entry name" value="tRNA-synt_1b"/>
    <property type="match status" value="2"/>
</dbReference>
<feature type="binding site" evidence="8">
    <location>
        <begin position="265"/>
        <end position="269"/>
    </location>
    <ligand>
        <name>ATP</name>
        <dbReference type="ChEBI" id="CHEBI:30616"/>
    </ligand>
</feature>
<evidence type="ECO:0000313" key="13">
    <source>
        <dbReference type="Proteomes" id="UP001620514"/>
    </source>
</evidence>
<evidence type="ECO:0000256" key="7">
    <source>
        <dbReference type="ARBA" id="ARBA00049929"/>
    </source>
</evidence>
<dbReference type="CDD" id="cd00806">
    <property type="entry name" value="TrpRS_core"/>
    <property type="match status" value="1"/>
</dbReference>
<dbReference type="PROSITE" id="PS00178">
    <property type="entry name" value="AA_TRNA_LIGASE_I"/>
    <property type="match status" value="1"/>
</dbReference>
<evidence type="ECO:0000256" key="6">
    <source>
        <dbReference type="ARBA" id="ARBA00023146"/>
    </source>
</evidence>
<feature type="binding site" evidence="8">
    <location>
        <position position="138"/>
    </location>
    <ligand>
        <name>L-tryptophan</name>
        <dbReference type="ChEBI" id="CHEBI:57912"/>
    </ligand>
</feature>
<dbReference type="GO" id="GO:0005829">
    <property type="term" value="C:cytosol"/>
    <property type="evidence" value="ECO:0007669"/>
    <property type="project" value="TreeGrafter"/>
</dbReference>
<reference evidence="11 12" key="1">
    <citation type="submission" date="2016-01" db="EMBL/GenBank/DDBJ databases">
        <authorList>
            <person name="Oliw E.H."/>
        </authorList>
    </citation>
    <scope>NUCLEOTIDE SEQUENCE [LARGE SCALE GENOMIC DNA]</scope>
    <source>
        <strain evidence="11">LMG 27134</strain>
    </source>
</reference>
<dbReference type="PANTHER" id="PTHR43766">
    <property type="entry name" value="TRYPTOPHAN--TRNA LIGASE, MITOCHONDRIAL"/>
    <property type="match status" value="1"/>
</dbReference>
<feature type="binding site" evidence="8">
    <location>
        <begin position="11"/>
        <end position="13"/>
    </location>
    <ligand>
        <name>ATP</name>
        <dbReference type="ChEBI" id="CHEBI:30616"/>
    </ligand>
</feature>
<protein>
    <recommendedName>
        <fullName evidence="8">Tryptophan--tRNA ligase</fullName>
        <ecNumber evidence="8">6.1.1.2</ecNumber>
    </recommendedName>
    <alternativeName>
        <fullName evidence="8">Tryptophanyl-tRNA synthetase</fullName>
        <shortName evidence="8">TrpRS</shortName>
    </alternativeName>
</protein>
<name>A0A158IZB3_9BURK</name>
<feature type="short sequence motif" description="'KMSKS' region" evidence="8">
    <location>
        <begin position="265"/>
        <end position="269"/>
    </location>
</feature>
<dbReference type="EMBL" id="JBIYDN010000031">
    <property type="protein sequence ID" value="MFK4447118.1"/>
    <property type="molecule type" value="Genomic_DNA"/>
</dbReference>
<dbReference type="GO" id="GO:0005524">
    <property type="term" value="F:ATP binding"/>
    <property type="evidence" value="ECO:0007669"/>
    <property type="project" value="UniProtKB-UniRule"/>
</dbReference>
<keyword evidence="5 8" id="KW-0648">Protein biosynthesis</keyword>
<organism evidence="11 12">
    <name type="scientific">Caballeronia udeis</name>
    <dbReference type="NCBI Taxonomy" id="1232866"/>
    <lineage>
        <taxon>Bacteria</taxon>
        <taxon>Pseudomonadati</taxon>
        <taxon>Pseudomonadota</taxon>
        <taxon>Betaproteobacteria</taxon>
        <taxon>Burkholderiales</taxon>
        <taxon>Burkholderiaceae</taxon>
        <taxon>Caballeronia</taxon>
    </lineage>
</organism>
<dbReference type="Gene3D" id="1.10.240.10">
    <property type="entry name" value="Tyrosyl-Transfer RNA Synthetase"/>
    <property type="match status" value="1"/>
</dbReference>
<dbReference type="OrthoDB" id="9801042at2"/>
<reference evidence="10 13" key="3">
    <citation type="submission" date="2024-11" db="EMBL/GenBank/DDBJ databases">
        <title>Using genomics to understand microbial adaptation to soil warming.</title>
        <authorList>
            <person name="Deangelis K.M. PhD."/>
        </authorList>
    </citation>
    <scope>NUCLEOTIDE SEQUENCE [LARGE SCALE GENOMIC DNA]</scope>
    <source>
        <strain evidence="10 13">GAS97</strain>
    </source>
</reference>
<comment type="subcellular location">
    <subcellularLocation>
        <location evidence="8">Cytoplasm</location>
    </subcellularLocation>
</comment>
<dbReference type="GO" id="GO:0006436">
    <property type="term" value="P:tryptophanyl-tRNA aminoacylation"/>
    <property type="evidence" value="ECO:0007669"/>
    <property type="project" value="UniProtKB-UniRule"/>
</dbReference>
<dbReference type="NCBIfam" id="TIGR00233">
    <property type="entry name" value="trpS"/>
    <property type="match status" value="1"/>
</dbReference>
<dbReference type="PANTHER" id="PTHR43766:SF1">
    <property type="entry name" value="TRYPTOPHAN--TRNA LIGASE, MITOCHONDRIAL"/>
    <property type="match status" value="1"/>
</dbReference>
<dbReference type="FunFam" id="1.10.240.10:FF:000005">
    <property type="entry name" value="Tryptophan--tRNA ligase"/>
    <property type="match status" value="1"/>
</dbReference>
<keyword evidence="8" id="KW-0963">Cytoplasm</keyword>